<protein>
    <submittedName>
        <fullName evidence="1">Uncharacterized protein</fullName>
    </submittedName>
</protein>
<proteinExistence type="predicted"/>
<name>A0ABP2SY05_9STRE</name>
<comment type="caution">
    <text evidence="1">The sequence shown here is derived from an EMBL/GenBank/DDBJ whole genome shotgun (WGS) entry which is preliminary data.</text>
</comment>
<evidence type="ECO:0000313" key="1">
    <source>
        <dbReference type="EMBL" id="EMG25307.1"/>
    </source>
</evidence>
<sequence>MRVSYHGLQETYDKTHVGTANLGRYVKWFSDIFSLEKHFQAWFLVVLFSSE</sequence>
<accession>A0ABP2SY05</accession>
<reference evidence="1 2" key="1">
    <citation type="journal article" date="2013" name="PLoS ONE">
        <title>Comparative Genomic Characterization of Three Streptococcus parauberis Strains in Fish Pathogen, as Assessed by Wide-Genome Analyses.</title>
        <authorList>
            <person name="Nho S.W."/>
            <person name="Hikima J."/>
            <person name="Park S.B."/>
            <person name="Jang H.B."/>
            <person name="Cha I.S."/>
            <person name="Yasuike M."/>
            <person name="Nakamura Y."/>
            <person name="Fujiwara A."/>
            <person name="Sano M."/>
            <person name="Kanai K."/>
            <person name="Kondo H."/>
            <person name="Hirono I."/>
            <person name="Takeyama H."/>
            <person name="Aoki T."/>
            <person name="Jung T.S."/>
        </authorList>
    </citation>
    <scope>NUCLEOTIDE SEQUENCE [LARGE SCALE GENOMIC DNA]</scope>
    <source>
        <strain evidence="1 2">KRS-02083</strain>
    </source>
</reference>
<dbReference type="Proteomes" id="UP000011769">
    <property type="component" value="Unassembled WGS sequence"/>
</dbReference>
<organism evidence="1 2">
    <name type="scientific">Streptococcus parauberis KRS-02083</name>
    <dbReference type="NCBI Taxonomy" id="1207545"/>
    <lineage>
        <taxon>Bacteria</taxon>
        <taxon>Bacillati</taxon>
        <taxon>Bacillota</taxon>
        <taxon>Bacilli</taxon>
        <taxon>Lactobacillales</taxon>
        <taxon>Streptococcaceae</taxon>
        <taxon>Streptococcus</taxon>
    </lineage>
</organism>
<keyword evidence="2" id="KW-1185">Reference proteome</keyword>
<dbReference type="EMBL" id="ALYM01000003">
    <property type="protein sequence ID" value="EMG25307.1"/>
    <property type="molecule type" value="Genomic_DNA"/>
</dbReference>
<evidence type="ECO:0000313" key="2">
    <source>
        <dbReference type="Proteomes" id="UP000011769"/>
    </source>
</evidence>
<gene>
    <name evidence="1" type="ORF">SPJ1_0718</name>
</gene>